<evidence type="ECO:0000313" key="4">
    <source>
        <dbReference type="Proteomes" id="UP000281498"/>
    </source>
</evidence>
<evidence type="ECO:0000256" key="1">
    <source>
        <dbReference type="SAM" id="MobiDB-lite"/>
    </source>
</evidence>
<sequence length="138" mass="15329">MIKWIGLISSAVIAVTIWGLLLFTVLKDDNVESQESQVELEETVQEELETEKVEEEIEEEIVPKELDQEGPIVSEDTLEIDDNNVVTEETMDGLPELLNSMNIDKKETVVKVVKNGDAIAYGSGVSIDDILEGILPEE</sequence>
<keyword evidence="2" id="KW-1133">Transmembrane helix</keyword>
<accession>A0A3A9KAE5</accession>
<organism evidence="3 4">
    <name type="scientific">Salipaludibacillus neizhouensis</name>
    <dbReference type="NCBI Taxonomy" id="885475"/>
    <lineage>
        <taxon>Bacteria</taxon>
        <taxon>Bacillati</taxon>
        <taxon>Bacillota</taxon>
        <taxon>Bacilli</taxon>
        <taxon>Bacillales</taxon>
        <taxon>Bacillaceae</taxon>
    </lineage>
</organism>
<evidence type="ECO:0000256" key="2">
    <source>
        <dbReference type="SAM" id="Phobius"/>
    </source>
</evidence>
<feature type="compositionally biased region" description="Acidic residues" evidence="1">
    <location>
        <begin position="38"/>
        <end position="57"/>
    </location>
</feature>
<evidence type="ECO:0000313" key="3">
    <source>
        <dbReference type="EMBL" id="RKL67522.1"/>
    </source>
</evidence>
<proteinExistence type="predicted"/>
<feature type="region of interest" description="Disordered" evidence="1">
    <location>
        <begin position="36"/>
        <end position="57"/>
    </location>
</feature>
<reference evidence="3 4" key="1">
    <citation type="submission" date="2017-10" db="EMBL/GenBank/DDBJ databases">
        <title>Bacillus sp. nov., a halophilic bacterium isolated from a Keqin Lake.</title>
        <authorList>
            <person name="Wang H."/>
        </authorList>
    </citation>
    <scope>NUCLEOTIDE SEQUENCE [LARGE SCALE GENOMIC DNA]</scope>
    <source>
        <strain evidence="3 4">KCTC 13187</strain>
    </source>
</reference>
<dbReference type="AlphaFoldDB" id="A0A3A9KAE5"/>
<comment type="caution">
    <text evidence="3">The sequence shown here is derived from an EMBL/GenBank/DDBJ whole genome shotgun (WGS) entry which is preliminary data.</text>
</comment>
<name>A0A3A9KAE5_9BACI</name>
<keyword evidence="2" id="KW-0812">Transmembrane</keyword>
<dbReference type="Proteomes" id="UP000281498">
    <property type="component" value="Unassembled WGS sequence"/>
</dbReference>
<feature type="transmembrane region" description="Helical" evidence="2">
    <location>
        <begin position="6"/>
        <end position="26"/>
    </location>
</feature>
<keyword evidence="4" id="KW-1185">Reference proteome</keyword>
<protein>
    <submittedName>
        <fullName evidence="3">Uncharacterized protein</fullName>
    </submittedName>
</protein>
<keyword evidence="2" id="KW-0472">Membrane</keyword>
<dbReference type="RefSeq" id="WP_110935314.1">
    <property type="nucleotide sequence ID" value="NZ_KZ614146.1"/>
</dbReference>
<dbReference type="EMBL" id="PDOE01000003">
    <property type="protein sequence ID" value="RKL67522.1"/>
    <property type="molecule type" value="Genomic_DNA"/>
</dbReference>
<gene>
    <name evidence="3" type="ORF">CR203_09235</name>
</gene>